<evidence type="ECO:0000313" key="1">
    <source>
        <dbReference type="EMBL" id="TDD77092.1"/>
    </source>
</evidence>
<accession>A0A4R5B232</accession>
<comment type="caution">
    <text evidence="1">The sequence shown here is derived from an EMBL/GenBank/DDBJ whole genome shotgun (WGS) entry which is preliminary data.</text>
</comment>
<dbReference type="OrthoDB" id="1345254at2"/>
<name>A0A4R5B232_9FLAO</name>
<dbReference type="EMBL" id="SMFM01000002">
    <property type="protein sequence ID" value="TDD77092.1"/>
    <property type="molecule type" value="Genomic_DNA"/>
</dbReference>
<keyword evidence="2" id="KW-1185">Reference proteome</keyword>
<sequence length="253" mass="28990">MSKDPAFLFYHQDFFTGVSDMTNEETGAYIKCMCIQASKNGISEKHMSIICQSSDIHNLIKSKFVLNIETNLFENLRLKTEIEKRKRYSESRSTNRKKGLKDINKDGFISKSYDKHMENEIEIEDEIENTNEKGEKAKIDFKKIVDAFNMVCNNSPQVEKITESRKTALRKIIKENGLEKLGEAFQKVSESDFLNGAGPTGWKADFDWILKTNNFVKILEGNYQNKKSSAEKEKPLAGRMTETAIKNSINAFI</sequence>
<dbReference type="AlphaFoldDB" id="A0A4R5B232"/>
<protein>
    <recommendedName>
        <fullName evidence="3">DUF1376 domain-containing protein</fullName>
    </recommendedName>
</protein>
<dbReference type="Proteomes" id="UP000295278">
    <property type="component" value="Unassembled WGS sequence"/>
</dbReference>
<reference evidence="1 2" key="1">
    <citation type="submission" date="2019-03" db="EMBL/GenBank/DDBJ databases">
        <title>Flavobacterium AT-3-2 sp. nov., isolated from arctic soil.</title>
        <authorList>
            <person name="Chaudhary D.K."/>
        </authorList>
    </citation>
    <scope>NUCLEOTIDE SEQUENCE [LARGE SCALE GENOMIC DNA]</scope>
    <source>
        <strain evidence="1 2">AT-3-2</strain>
    </source>
</reference>
<evidence type="ECO:0008006" key="3">
    <source>
        <dbReference type="Google" id="ProtNLM"/>
    </source>
</evidence>
<dbReference type="RefSeq" id="WP_131908888.1">
    <property type="nucleotide sequence ID" value="NZ_SMFM01000002.1"/>
</dbReference>
<evidence type="ECO:0000313" key="2">
    <source>
        <dbReference type="Proteomes" id="UP000295278"/>
    </source>
</evidence>
<proteinExistence type="predicted"/>
<organism evidence="1 2">
    <name type="scientific">Flavobacterium caseinilyticum</name>
    <dbReference type="NCBI Taxonomy" id="2541732"/>
    <lineage>
        <taxon>Bacteria</taxon>
        <taxon>Pseudomonadati</taxon>
        <taxon>Bacteroidota</taxon>
        <taxon>Flavobacteriia</taxon>
        <taxon>Flavobacteriales</taxon>
        <taxon>Flavobacteriaceae</taxon>
        <taxon>Flavobacterium</taxon>
    </lineage>
</organism>
<gene>
    <name evidence="1" type="ORF">E0F89_05705</name>
</gene>